<gene>
    <name evidence="1" type="ORF">HPB50_000529</name>
</gene>
<reference evidence="1" key="1">
    <citation type="submission" date="2020-05" db="EMBL/GenBank/DDBJ databases">
        <title>Large-scale comparative analyses of tick genomes elucidate their genetic diversity and vector capacities.</title>
        <authorList>
            <person name="Jia N."/>
            <person name="Wang J."/>
            <person name="Shi W."/>
            <person name="Du L."/>
            <person name="Sun Y."/>
            <person name="Zhan W."/>
            <person name="Jiang J."/>
            <person name="Wang Q."/>
            <person name="Zhang B."/>
            <person name="Ji P."/>
            <person name="Sakyi L.B."/>
            <person name="Cui X."/>
            <person name="Yuan T."/>
            <person name="Jiang B."/>
            <person name="Yang W."/>
            <person name="Lam T.T.-Y."/>
            <person name="Chang Q."/>
            <person name="Ding S."/>
            <person name="Wang X."/>
            <person name="Zhu J."/>
            <person name="Ruan X."/>
            <person name="Zhao L."/>
            <person name="Wei J."/>
            <person name="Que T."/>
            <person name="Du C."/>
            <person name="Cheng J."/>
            <person name="Dai P."/>
            <person name="Han X."/>
            <person name="Huang E."/>
            <person name="Gao Y."/>
            <person name="Liu J."/>
            <person name="Shao H."/>
            <person name="Ye R."/>
            <person name="Li L."/>
            <person name="Wei W."/>
            <person name="Wang X."/>
            <person name="Wang C."/>
            <person name="Yang T."/>
            <person name="Huo Q."/>
            <person name="Li W."/>
            <person name="Guo W."/>
            <person name="Chen H."/>
            <person name="Zhou L."/>
            <person name="Ni X."/>
            <person name="Tian J."/>
            <person name="Zhou Y."/>
            <person name="Sheng Y."/>
            <person name="Liu T."/>
            <person name="Pan Y."/>
            <person name="Xia L."/>
            <person name="Li J."/>
            <person name="Zhao F."/>
            <person name="Cao W."/>
        </authorList>
    </citation>
    <scope>NUCLEOTIDE SEQUENCE</scope>
    <source>
        <strain evidence="1">Hyas-2018</strain>
    </source>
</reference>
<evidence type="ECO:0000313" key="1">
    <source>
        <dbReference type="EMBL" id="KAH6940508.1"/>
    </source>
</evidence>
<keyword evidence="2" id="KW-1185">Reference proteome</keyword>
<name>A0ACB7T0P2_HYAAI</name>
<accession>A0ACB7T0P2</accession>
<proteinExistence type="predicted"/>
<dbReference type="Proteomes" id="UP000821845">
    <property type="component" value="Chromosome 11"/>
</dbReference>
<dbReference type="EMBL" id="CM023491">
    <property type="protein sequence ID" value="KAH6940508.1"/>
    <property type="molecule type" value="Genomic_DNA"/>
</dbReference>
<comment type="caution">
    <text evidence="1">The sequence shown here is derived from an EMBL/GenBank/DDBJ whole genome shotgun (WGS) entry which is preliminary data.</text>
</comment>
<evidence type="ECO:0000313" key="2">
    <source>
        <dbReference type="Proteomes" id="UP000821845"/>
    </source>
</evidence>
<sequence length="381" mass="41912">MPALASIDDGASDHYRPTSRQSILRHASSNEQDTEMRNRHDIVQVHSGQYDSMSELSQREFNRQLSDRREPAHRSSQFDDDVLPPPPSQHEDVLLSSTRHSGQYDAELRTIGSEPHSARNSSNFDSLTPTPPPPPQAASPEYYASGSSDMAQSRYDFSATRHSSRRDAPMTQLPPPLPPAQPSTPGTSEVSRQHESASSARLPTKAVQREDTFDEELKLRVSLGPKAGKKWGRATAVAARAAYITPESTAEEVQAWLTAKDFSDRVKCLCKELTGEHMFALTKERLEEVLAAPEAARLISHLTVQKNLCGYKPSGKDQLSEILQMRRTRVEAGVPAFEDAPRSPTTTVVVLQKQHSVKSDPKAPTNAGVESAAITSTITNQ</sequence>
<protein>
    <submittedName>
        <fullName evidence="1">Uncharacterized protein</fullName>
    </submittedName>
</protein>
<organism evidence="1 2">
    <name type="scientific">Hyalomma asiaticum</name>
    <name type="common">Tick</name>
    <dbReference type="NCBI Taxonomy" id="266040"/>
    <lineage>
        <taxon>Eukaryota</taxon>
        <taxon>Metazoa</taxon>
        <taxon>Ecdysozoa</taxon>
        <taxon>Arthropoda</taxon>
        <taxon>Chelicerata</taxon>
        <taxon>Arachnida</taxon>
        <taxon>Acari</taxon>
        <taxon>Parasitiformes</taxon>
        <taxon>Ixodida</taxon>
        <taxon>Ixodoidea</taxon>
        <taxon>Ixodidae</taxon>
        <taxon>Hyalomminae</taxon>
        <taxon>Hyalomma</taxon>
    </lineage>
</organism>